<dbReference type="PANTHER" id="PTHR30008:SF0">
    <property type="entry name" value="EXODEOXYRIBONUCLEASE 7 LARGE SUBUNIT"/>
    <property type="match status" value="1"/>
</dbReference>
<feature type="domain" description="OB-fold nucleic acid binding" evidence="8">
    <location>
        <begin position="13"/>
        <end position="105"/>
    </location>
</feature>
<dbReference type="KEGG" id="lwd:JCM16777_0736"/>
<dbReference type="InterPro" id="IPR020579">
    <property type="entry name" value="Exonuc_VII_lsu_C"/>
</dbReference>
<evidence type="ECO:0000256" key="4">
    <source>
        <dbReference type="ARBA" id="ARBA00022839"/>
    </source>
</evidence>
<keyword evidence="2 5" id="KW-0540">Nuclease</keyword>
<comment type="catalytic activity">
    <reaction evidence="5 6">
        <text>Exonucleolytic cleavage in either 5'- to 3'- or 3'- to 5'-direction to yield nucleoside 5'-phosphates.</text>
        <dbReference type="EC" id="3.1.11.6"/>
    </reaction>
</comment>
<evidence type="ECO:0000313" key="9">
    <source>
        <dbReference type="EMBL" id="BBM42487.2"/>
    </source>
</evidence>
<dbReference type="EMBL" id="AP019829">
    <property type="protein sequence ID" value="BBM42487.2"/>
    <property type="molecule type" value="Genomic_DNA"/>
</dbReference>
<sequence>MEETGKVMEQTVFSVSEINREVKMFLEGTRTFKNIFIEGELSNITYYRSGHLYFTLKDSSASVKCAIFRYKYRNVPEDLKEGDSVKIRGNVTLYEANGSYQIVADFLEKSNSLGLLYEKMEILKKLYFEKGYFSDEIKKKLPQLPINVGVVTADTGAAIRDIINTTHKRFPNVNIYLYPAKVQGEGAAHEVSAGIEFFNRMNEEKQLEIDTLIVGRGGGSIEDLWAFNEEEVIEAVYKSEIPVISAVGHEIDNLLSDLVADKRAATPTQAAEILIPEKGKLADELENKKNLLSKSLLNRVAMMKKELEYRKNNYYIKNFANILDNKKFDLMEKEQKLSRELKRILQKSKEQLDYRKQRFDRINLEKVILSEKENLRGKLAKLNEIMLEFFENRKNELKYKKAQLSKYSVNDILKQGYTITRKNGEIVKRGIELSKEDKLEIQFLDVRKKAIVK</sequence>
<keyword evidence="3 5" id="KW-0378">Hydrolase</keyword>
<dbReference type="PANTHER" id="PTHR30008">
    <property type="entry name" value="EXODEOXYRIBONUCLEASE 7 LARGE SUBUNIT"/>
    <property type="match status" value="1"/>
</dbReference>
<evidence type="ECO:0000256" key="1">
    <source>
        <dbReference type="ARBA" id="ARBA00022490"/>
    </source>
</evidence>
<comment type="function">
    <text evidence="5">Bidirectionally degrades single-stranded DNA into large acid-insoluble oligonucleotides, which are then degraded further into small acid-soluble oligonucleotides.</text>
</comment>
<dbReference type="GO" id="GO:0009318">
    <property type="term" value="C:exodeoxyribonuclease VII complex"/>
    <property type="evidence" value="ECO:0007669"/>
    <property type="project" value="UniProtKB-UniRule"/>
</dbReference>
<evidence type="ECO:0000256" key="6">
    <source>
        <dbReference type="RuleBase" id="RU004355"/>
    </source>
</evidence>
<dbReference type="CDD" id="cd04489">
    <property type="entry name" value="ExoVII_LU_OBF"/>
    <property type="match status" value="1"/>
</dbReference>
<dbReference type="Gene3D" id="2.40.50.1010">
    <property type="match status" value="1"/>
</dbReference>
<name>A0A7U6L9V8_9FUSO</name>
<evidence type="ECO:0000256" key="5">
    <source>
        <dbReference type="HAMAP-Rule" id="MF_00378"/>
    </source>
</evidence>
<dbReference type="Pfam" id="PF02601">
    <property type="entry name" value="Exonuc_VII_L"/>
    <property type="match status" value="1"/>
</dbReference>
<dbReference type="InterPro" id="IPR025824">
    <property type="entry name" value="OB-fold_nuc-bd_dom"/>
</dbReference>
<dbReference type="GO" id="GO:0008855">
    <property type="term" value="F:exodeoxyribonuclease VII activity"/>
    <property type="evidence" value="ECO:0007669"/>
    <property type="project" value="UniProtKB-UniRule"/>
</dbReference>
<comment type="subunit">
    <text evidence="5">Heterooligomer composed of large and small subunits.</text>
</comment>
<keyword evidence="1 5" id="KW-0963">Cytoplasm</keyword>
<dbReference type="SUPFAM" id="SSF50249">
    <property type="entry name" value="Nucleic acid-binding proteins"/>
    <property type="match status" value="1"/>
</dbReference>
<evidence type="ECO:0000256" key="3">
    <source>
        <dbReference type="ARBA" id="ARBA00022801"/>
    </source>
</evidence>
<organism evidence="9 10">
    <name type="scientific">Leptotrichia wadei</name>
    <dbReference type="NCBI Taxonomy" id="157687"/>
    <lineage>
        <taxon>Bacteria</taxon>
        <taxon>Fusobacteriati</taxon>
        <taxon>Fusobacteriota</taxon>
        <taxon>Fusobacteriia</taxon>
        <taxon>Fusobacteriales</taxon>
        <taxon>Leptotrichiaceae</taxon>
        <taxon>Leptotrichia</taxon>
    </lineage>
</organism>
<evidence type="ECO:0000313" key="10">
    <source>
        <dbReference type="Proteomes" id="UP000321943"/>
    </source>
</evidence>
<accession>A0A7U6L9V8</accession>
<dbReference type="GO" id="GO:0006308">
    <property type="term" value="P:DNA catabolic process"/>
    <property type="evidence" value="ECO:0007669"/>
    <property type="project" value="UniProtKB-UniRule"/>
</dbReference>
<dbReference type="EC" id="3.1.11.6" evidence="5"/>
<keyword evidence="4 5" id="KW-0269">Exonuclease</keyword>
<protein>
    <recommendedName>
        <fullName evidence="5">Exodeoxyribonuclease 7 large subunit</fullName>
        <ecNumber evidence="5">3.1.11.6</ecNumber>
    </recommendedName>
    <alternativeName>
        <fullName evidence="5">Exodeoxyribonuclease VII large subunit</fullName>
        <shortName evidence="5">Exonuclease VII large subunit</shortName>
    </alternativeName>
</protein>
<evidence type="ECO:0000256" key="2">
    <source>
        <dbReference type="ARBA" id="ARBA00022722"/>
    </source>
</evidence>
<evidence type="ECO:0000259" key="7">
    <source>
        <dbReference type="Pfam" id="PF02601"/>
    </source>
</evidence>
<dbReference type="GO" id="GO:0003676">
    <property type="term" value="F:nucleic acid binding"/>
    <property type="evidence" value="ECO:0007669"/>
    <property type="project" value="InterPro"/>
</dbReference>
<comment type="subcellular location">
    <subcellularLocation>
        <location evidence="5 6">Cytoplasm</location>
    </subcellularLocation>
</comment>
<comment type="similarity">
    <text evidence="5 6">Belongs to the XseA family.</text>
</comment>
<proteinExistence type="inferred from homology"/>
<dbReference type="InterPro" id="IPR003753">
    <property type="entry name" value="Exonuc_VII_L"/>
</dbReference>
<dbReference type="Proteomes" id="UP000321943">
    <property type="component" value="Chromosome"/>
</dbReference>
<dbReference type="InterPro" id="IPR012340">
    <property type="entry name" value="NA-bd_OB-fold"/>
</dbReference>
<reference evidence="9 10" key="1">
    <citation type="submission" date="2019-07" db="EMBL/GenBank/DDBJ databases">
        <title>Complete Genome Sequence of Leptotrichia wadei Strain JCM16777.</title>
        <authorList>
            <person name="Watanabe S."/>
            <person name="Cui L."/>
        </authorList>
    </citation>
    <scope>NUCLEOTIDE SEQUENCE [LARGE SCALE GENOMIC DNA]</scope>
    <source>
        <strain evidence="9 10">JCM16777</strain>
    </source>
</reference>
<dbReference type="AlphaFoldDB" id="A0A7U6L9V8"/>
<gene>
    <name evidence="5" type="primary">xseA</name>
    <name evidence="9" type="ORF">JCM16777_0736</name>
</gene>
<dbReference type="Pfam" id="PF13742">
    <property type="entry name" value="tRNA_anti_2"/>
    <property type="match status" value="1"/>
</dbReference>
<feature type="domain" description="Exonuclease VII large subunit C-terminal" evidence="7">
    <location>
        <begin position="132"/>
        <end position="447"/>
    </location>
</feature>
<dbReference type="NCBIfam" id="TIGR00237">
    <property type="entry name" value="xseA"/>
    <property type="match status" value="1"/>
</dbReference>
<evidence type="ECO:0000259" key="8">
    <source>
        <dbReference type="Pfam" id="PF13742"/>
    </source>
</evidence>
<dbReference type="HAMAP" id="MF_00378">
    <property type="entry name" value="Exonuc_7_L"/>
    <property type="match status" value="1"/>
</dbReference>
<dbReference type="GO" id="GO:0005737">
    <property type="term" value="C:cytoplasm"/>
    <property type="evidence" value="ECO:0007669"/>
    <property type="project" value="UniProtKB-SubCell"/>
</dbReference>